<keyword evidence="4" id="KW-1185">Reference proteome</keyword>
<feature type="compositionally biased region" description="Low complexity" evidence="2">
    <location>
        <begin position="477"/>
        <end position="488"/>
    </location>
</feature>
<gene>
    <name evidence="3" type="ORF">TCIL3000_0_40840</name>
</gene>
<dbReference type="EMBL" id="CAEQ01001107">
    <property type="protein sequence ID" value="CCD13318.1"/>
    <property type="molecule type" value="Genomic_DNA"/>
</dbReference>
<feature type="compositionally biased region" description="Low complexity" evidence="2">
    <location>
        <begin position="47"/>
        <end position="65"/>
    </location>
</feature>
<feature type="compositionally biased region" description="Low complexity" evidence="2">
    <location>
        <begin position="672"/>
        <end position="684"/>
    </location>
</feature>
<dbReference type="Proteomes" id="UP000000702">
    <property type="component" value="Unassembled WGS sequence"/>
</dbReference>
<feature type="compositionally biased region" description="Basic and acidic residues" evidence="2">
    <location>
        <begin position="325"/>
        <end position="348"/>
    </location>
</feature>
<comment type="caution">
    <text evidence="3">The sequence shown here is derived from an EMBL/GenBank/DDBJ whole genome shotgun (WGS) entry which is preliminary data.</text>
</comment>
<sequence length="684" mass="72368">MRLFQEVRLDRLQNHPAAVMGAPEPQPKISKVCLPACTQTAGPPPASSASTQASPPPSSAAETQTVPPPLCSNDGRSGADSAAVTKTVSAVSAVTATTQTNVVATKVVETQTAPLPVLTADAPPSAAPQEKVPVVTQSKSSVATQTIGVISPATDGATAPTSASLKDSGSTSEWKILVDFSLGALDMLASHFGEYVSNTEKVLNLSEREMEQMRQEGNKKSKVVWESLVEEKQVELDRLRDEVKRLRNLSGSAKGNSEESTAGDLRGEDSKVSMLLRMYVKYAAPFIPPRFKAARNTKLTPIADMRKAAVRAGARCVNAGYSPVREEKAAAARPKGNEKTVGKDEGSDSRSPSVQPVAVNVSKRIIAGSPAPSSSLPNRCVSTDDTLLSVASQKAFIVPVALPPVRKTTNKNLDDDSPVVTYKESPEERKSAPAAGKEERKAPVAGTKSTTKTAAPSSTAAVSIGGGVLTVRKFNKGGSPSSSSSTTPRKAGKTAPEASRKAPVKEETDDDSFDRNEKPKVRAQQTQPRKQSKTQPPATDSWSDSLSDVSEPRKASAKQPSNVDVVARNSFDVTSEDDVKDPPKKAAVPSSAAAKDDKKTAGKTEQKGKDHAKQRERRWSESSSSEEDTKFKKIDTFGAKKAAQSDTKKAATTHADKIGQKGSKKSSHSFDDSQSLDSSLTLTL</sequence>
<feature type="compositionally biased region" description="Basic and acidic residues" evidence="2">
    <location>
        <begin position="424"/>
        <end position="442"/>
    </location>
</feature>
<accession>F9W7Z5</accession>
<feature type="region of interest" description="Disordered" evidence="2">
    <location>
        <begin position="325"/>
        <end position="356"/>
    </location>
</feature>
<evidence type="ECO:0000256" key="1">
    <source>
        <dbReference type="SAM" id="Coils"/>
    </source>
</evidence>
<feature type="compositionally biased region" description="Basic and acidic residues" evidence="2">
    <location>
        <begin position="594"/>
        <end position="620"/>
    </location>
</feature>
<proteinExistence type="predicted"/>
<dbReference type="VEuPathDB" id="TriTrypDB:TcIL3000_0_40840"/>
<feature type="coiled-coil region" evidence="1">
    <location>
        <begin position="196"/>
        <end position="256"/>
    </location>
</feature>
<feature type="region of interest" description="Disordered" evidence="2">
    <location>
        <begin position="406"/>
        <end position="684"/>
    </location>
</feature>
<organism evidence="3 4">
    <name type="scientific">Trypanosoma congolense (strain IL3000)</name>
    <dbReference type="NCBI Taxonomy" id="1068625"/>
    <lineage>
        <taxon>Eukaryota</taxon>
        <taxon>Discoba</taxon>
        <taxon>Euglenozoa</taxon>
        <taxon>Kinetoplastea</taxon>
        <taxon>Metakinetoplastina</taxon>
        <taxon>Trypanosomatida</taxon>
        <taxon>Trypanosomatidae</taxon>
        <taxon>Trypanosoma</taxon>
        <taxon>Nannomonas</taxon>
    </lineage>
</organism>
<evidence type="ECO:0000313" key="4">
    <source>
        <dbReference type="Proteomes" id="UP000000702"/>
    </source>
</evidence>
<protein>
    <submittedName>
        <fullName evidence="3">WGS project CAEQ00000000 data, annotated contig 1679</fullName>
    </submittedName>
</protein>
<feature type="compositionally biased region" description="Low complexity" evidence="2">
    <location>
        <begin position="444"/>
        <end position="463"/>
    </location>
</feature>
<feature type="region of interest" description="Disordered" evidence="2">
    <location>
        <begin position="35"/>
        <end position="80"/>
    </location>
</feature>
<evidence type="ECO:0000256" key="2">
    <source>
        <dbReference type="SAM" id="MobiDB-lite"/>
    </source>
</evidence>
<feature type="compositionally biased region" description="Polar residues" evidence="2">
    <location>
        <begin position="523"/>
        <end position="548"/>
    </location>
</feature>
<evidence type="ECO:0000313" key="3">
    <source>
        <dbReference type="EMBL" id="CCD13318.1"/>
    </source>
</evidence>
<feature type="compositionally biased region" description="Basic and acidic residues" evidence="2">
    <location>
        <begin position="646"/>
        <end position="659"/>
    </location>
</feature>
<reference evidence="3 4" key="2">
    <citation type="journal article" date="2012" name="Proc. Natl. Acad. Sci. U.S.A.">
        <title>Antigenic diversity is generated by distinct evolutionary mechanisms in African trypanosome species.</title>
        <authorList>
            <person name="Jackson A.P."/>
            <person name="Berry A."/>
            <person name="Aslett M."/>
            <person name="Allison H.C."/>
            <person name="Burton P."/>
            <person name="Vavrova-Anderson J."/>
            <person name="Brown R."/>
            <person name="Browne H."/>
            <person name="Corton N."/>
            <person name="Hauser H."/>
            <person name="Gamble J."/>
            <person name="Gilderthorp R."/>
            <person name="Marcello L."/>
            <person name="McQuillan J."/>
            <person name="Otto T.D."/>
            <person name="Quail M.A."/>
            <person name="Sanders M.J."/>
            <person name="van Tonder A."/>
            <person name="Ginger M.L."/>
            <person name="Field M.C."/>
            <person name="Barry J.D."/>
            <person name="Hertz-Fowler C."/>
            <person name="Berriman M."/>
        </authorList>
    </citation>
    <scope>NUCLEOTIDE SEQUENCE [LARGE SCALE GENOMIC DNA]</scope>
    <source>
        <strain evidence="3 4">IL3000</strain>
    </source>
</reference>
<name>F9W7Z5_TRYCI</name>
<dbReference type="AlphaFoldDB" id="F9W7Z5"/>
<keyword evidence="1" id="KW-0175">Coiled coil</keyword>
<reference evidence="4" key="1">
    <citation type="submission" date="2011-07" db="EMBL/GenBank/DDBJ databases">
        <title>Divergent evolution of antigenic variation in African trypanosomes.</title>
        <authorList>
            <person name="Jackson A.P."/>
            <person name="Berry A."/>
            <person name="Allison H.C."/>
            <person name="Burton P."/>
            <person name="Anderson J."/>
            <person name="Aslett M."/>
            <person name="Brown R."/>
            <person name="Corton N."/>
            <person name="Harris D."/>
            <person name="Hauser H."/>
            <person name="Gamble J."/>
            <person name="Gilderthorp R."/>
            <person name="McQuillan J."/>
            <person name="Quail M.A."/>
            <person name="Sanders M."/>
            <person name="Van Tonder A."/>
            <person name="Ginger M.L."/>
            <person name="Donelson J.E."/>
            <person name="Field M.C."/>
            <person name="Barry J.D."/>
            <person name="Berriman M."/>
            <person name="Hertz-Fowler C."/>
        </authorList>
    </citation>
    <scope>NUCLEOTIDE SEQUENCE [LARGE SCALE GENOMIC DNA]</scope>
    <source>
        <strain evidence="4">IL3000</strain>
    </source>
</reference>